<dbReference type="SUPFAM" id="SSF56112">
    <property type="entry name" value="Protein kinase-like (PK-like)"/>
    <property type="match status" value="1"/>
</dbReference>
<dbReference type="InterPro" id="IPR001480">
    <property type="entry name" value="Bulb-type_lectin_dom"/>
</dbReference>
<evidence type="ECO:0000256" key="1">
    <source>
        <dbReference type="ARBA" id="ARBA00022729"/>
    </source>
</evidence>
<dbReference type="Pfam" id="PF00954">
    <property type="entry name" value="S_locus_glycop"/>
    <property type="match status" value="1"/>
</dbReference>
<protein>
    <submittedName>
        <fullName evidence="5">Uncharacterized protein</fullName>
    </submittedName>
</protein>
<dbReference type="PROSITE" id="PS50948">
    <property type="entry name" value="PAN"/>
    <property type="match status" value="1"/>
</dbReference>
<evidence type="ECO:0000313" key="5">
    <source>
        <dbReference type="EMBL" id="KAK9118553.1"/>
    </source>
</evidence>
<reference evidence="5 6" key="1">
    <citation type="submission" date="2024-01" db="EMBL/GenBank/DDBJ databases">
        <title>Genome assemblies of Stephania.</title>
        <authorList>
            <person name="Yang L."/>
        </authorList>
    </citation>
    <scope>NUCLEOTIDE SEQUENCE [LARGE SCALE GENOMIC DNA]</scope>
    <source>
        <strain evidence="5">JXDWG</strain>
        <tissue evidence="5">Leaf</tissue>
    </source>
</reference>
<evidence type="ECO:0000259" key="4">
    <source>
        <dbReference type="PROSITE" id="PS50948"/>
    </source>
</evidence>
<dbReference type="GO" id="GO:0048544">
    <property type="term" value="P:recognition of pollen"/>
    <property type="evidence" value="ECO:0007669"/>
    <property type="project" value="InterPro"/>
</dbReference>
<dbReference type="CDD" id="cd01098">
    <property type="entry name" value="PAN_AP_plant"/>
    <property type="match status" value="1"/>
</dbReference>
<dbReference type="PROSITE" id="PS50927">
    <property type="entry name" value="BULB_LECTIN"/>
    <property type="match status" value="1"/>
</dbReference>
<keyword evidence="2" id="KW-1015">Disulfide bond</keyword>
<dbReference type="SMART" id="SM00108">
    <property type="entry name" value="B_lectin"/>
    <property type="match status" value="1"/>
</dbReference>
<dbReference type="Pfam" id="PF01453">
    <property type="entry name" value="B_lectin"/>
    <property type="match status" value="1"/>
</dbReference>
<dbReference type="EMBL" id="JBBNAG010000007">
    <property type="protein sequence ID" value="KAK9118553.1"/>
    <property type="molecule type" value="Genomic_DNA"/>
</dbReference>
<accession>A0AAP0NTG6</accession>
<dbReference type="InterPro" id="IPR000858">
    <property type="entry name" value="S_locus_glycoprot_dom"/>
</dbReference>
<dbReference type="AlphaFoldDB" id="A0AAP0NTG6"/>
<dbReference type="InterPro" id="IPR011009">
    <property type="entry name" value="Kinase-like_dom_sf"/>
</dbReference>
<dbReference type="PANTHER" id="PTHR32444">
    <property type="entry name" value="BULB-TYPE LECTIN DOMAIN-CONTAINING PROTEIN"/>
    <property type="match status" value="1"/>
</dbReference>
<dbReference type="PANTHER" id="PTHR32444:SF247">
    <property type="entry name" value="OS01G0958200 PROTEIN"/>
    <property type="match status" value="1"/>
</dbReference>
<name>A0AAP0NTG6_9MAGN</name>
<feature type="domain" description="Apple" evidence="4">
    <location>
        <begin position="340"/>
        <end position="414"/>
    </location>
</feature>
<dbReference type="SUPFAM" id="SSF51110">
    <property type="entry name" value="alpha-D-mannose-specific plant lectins"/>
    <property type="match status" value="1"/>
</dbReference>
<dbReference type="InterPro" id="IPR036426">
    <property type="entry name" value="Bulb-type_lectin_dom_sf"/>
</dbReference>
<sequence>MNSSQSIVSPNGAFELGFFSLDQAQVQSSTHPKRFYLGIWYKNIPPIRNTIVWVANRDKPIIVANNNSSCYLTLNSDGNLMIFSSGHDQKEAVSIYLTSISPAKNVTATLLDTGNFVLRDNNSINSTNIVSSATTDNFLWQSFDYPTDTFLPGMKLGFNYKIGWTWNLSSWRSPQDPSPGQYTLIVNTNTTEFQVLNGSQILWTSGPWNSDGKYFSFIPEMRVKGVYSFDYVSNPNEQYFHVIVNTNWFFLSRFLMNSSGRIQQYFTWMGDRRDAQNWILFWEEPRKECHVYRYCGAYSNCDQTQFPYCQCLKGFQPSTYKEWSEKQWTSGCARRSSLQCGGGDGFLLMRNTSLPLEPKSVELQSVEECKASCLGICSCTAFAYDSSVCLVWFGILYNVRLADFNGSDLFVKLSASELKNFEGNPADKAQDLMLFDFNATAKRSLEGEGSSSSKLMMSGGSWDVELPFFSFASVCSATNNFSDQNRLGQGGFGPVYKVYVRFYFNLN</sequence>
<evidence type="ECO:0000313" key="6">
    <source>
        <dbReference type="Proteomes" id="UP001419268"/>
    </source>
</evidence>
<feature type="domain" description="Bulb-type lectin" evidence="3">
    <location>
        <begin position="1"/>
        <end position="131"/>
    </location>
</feature>
<keyword evidence="1" id="KW-0732">Signal</keyword>
<organism evidence="5 6">
    <name type="scientific">Stephania cephalantha</name>
    <dbReference type="NCBI Taxonomy" id="152367"/>
    <lineage>
        <taxon>Eukaryota</taxon>
        <taxon>Viridiplantae</taxon>
        <taxon>Streptophyta</taxon>
        <taxon>Embryophyta</taxon>
        <taxon>Tracheophyta</taxon>
        <taxon>Spermatophyta</taxon>
        <taxon>Magnoliopsida</taxon>
        <taxon>Ranunculales</taxon>
        <taxon>Menispermaceae</taxon>
        <taxon>Menispermoideae</taxon>
        <taxon>Cissampelideae</taxon>
        <taxon>Stephania</taxon>
    </lineage>
</organism>
<dbReference type="Proteomes" id="UP001419268">
    <property type="component" value="Unassembled WGS sequence"/>
</dbReference>
<comment type="caution">
    <text evidence="5">The sequence shown here is derived from an EMBL/GenBank/DDBJ whole genome shotgun (WGS) entry which is preliminary data.</text>
</comment>
<gene>
    <name evidence="5" type="ORF">Scep_016646</name>
</gene>
<evidence type="ECO:0000256" key="2">
    <source>
        <dbReference type="ARBA" id="ARBA00023157"/>
    </source>
</evidence>
<dbReference type="Pfam" id="PF08276">
    <property type="entry name" value="PAN_2"/>
    <property type="match status" value="1"/>
</dbReference>
<dbReference type="InterPro" id="IPR003609">
    <property type="entry name" value="Pan_app"/>
</dbReference>
<dbReference type="SMART" id="SM00473">
    <property type="entry name" value="PAN_AP"/>
    <property type="match status" value="1"/>
</dbReference>
<dbReference type="CDD" id="cd00028">
    <property type="entry name" value="B_lectin"/>
    <property type="match status" value="1"/>
</dbReference>
<keyword evidence="6" id="KW-1185">Reference proteome</keyword>
<evidence type="ECO:0000259" key="3">
    <source>
        <dbReference type="PROSITE" id="PS50927"/>
    </source>
</evidence>
<dbReference type="Gene3D" id="3.30.200.20">
    <property type="entry name" value="Phosphorylase Kinase, domain 1"/>
    <property type="match status" value="1"/>
</dbReference>
<proteinExistence type="predicted"/>
<dbReference type="Gene3D" id="2.90.10.10">
    <property type="entry name" value="Bulb-type lectin domain"/>
    <property type="match status" value="1"/>
</dbReference>